<evidence type="ECO:0000259" key="3">
    <source>
        <dbReference type="PROSITE" id="PS50994"/>
    </source>
</evidence>
<dbReference type="PANTHER" id="PTHR35004">
    <property type="entry name" value="TRANSPOSASE RV3428C-RELATED"/>
    <property type="match status" value="1"/>
</dbReference>
<accession>A0A8I1KAZ0</accession>
<dbReference type="RefSeq" id="WP_011013237.1">
    <property type="nucleotide sequence ID" value="NZ_JAEKCZ010000041.1"/>
</dbReference>
<dbReference type="Proteomes" id="UP000658390">
    <property type="component" value="Unassembled WGS sequence"/>
</dbReference>
<organism evidence="4 5">
    <name type="scientific">Pseudomonas psychrophila</name>
    <dbReference type="NCBI Taxonomy" id="122355"/>
    <lineage>
        <taxon>Bacteria</taxon>
        <taxon>Pseudomonadati</taxon>
        <taxon>Pseudomonadota</taxon>
        <taxon>Gammaproteobacteria</taxon>
        <taxon>Pseudomonadales</taxon>
        <taxon>Pseudomonadaceae</taxon>
        <taxon>Pseudomonas</taxon>
    </lineage>
</organism>
<dbReference type="NCBIfam" id="NF033546">
    <property type="entry name" value="transpos_IS21"/>
    <property type="match status" value="1"/>
</dbReference>
<dbReference type="InterPro" id="IPR036397">
    <property type="entry name" value="RNaseH_sf"/>
</dbReference>
<dbReference type="Gene3D" id="3.30.420.10">
    <property type="entry name" value="Ribonuclease H-like superfamily/Ribonuclease H"/>
    <property type="match status" value="1"/>
</dbReference>
<comment type="caution">
    <text evidence="4">The sequence shown here is derived from an EMBL/GenBank/DDBJ whole genome shotgun (WGS) entry which is preliminary data.</text>
</comment>
<proteinExistence type="inferred from homology"/>
<evidence type="ECO:0000256" key="1">
    <source>
        <dbReference type="ARBA" id="ARBA00009277"/>
    </source>
</evidence>
<gene>
    <name evidence="4" type="primary">istA</name>
    <name evidence="4" type="ORF">JFT45_25890</name>
</gene>
<feature type="compositionally biased region" description="Basic and acidic residues" evidence="2">
    <location>
        <begin position="502"/>
        <end position="519"/>
    </location>
</feature>
<dbReference type="GO" id="GO:0003676">
    <property type="term" value="F:nucleic acid binding"/>
    <property type="evidence" value="ECO:0007669"/>
    <property type="project" value="InterPro"/>
</dbReference>
<protein>
    <submittedName>
        <fullName evidence="4">IS21 family transposase</fullName>
    </submittedName>
</protein>
<evidence type="ECO:0000313" key="5">
    <source>
        <dbReference type="Proteomes" id="UP000658390"/>
    </source>
</evidence>
<dbReference type="Pfam" id="PF22483">
    <property type="entry name" value="Mu-transpos_C_2"/>
    <property type="match status" value="1"/>
</dbReference>
<name>A0A8I1KAZ0_9PSED</name>
<feature type="domain" description="Integrase catalytic" evidence="3">
    <location>
        <begin position="134"/>
        <end position="314"/>
    </location>
</feature>
<feature type="region of interest" description="Disordered" evidence="2">
    <location>
        <begin position="486"/>
        <end position="519"/>
    </location>
</feature>
<sequence length="519" mass="59916">MRVRIEPRLLREAVRLHYGTRLSTREIAHSIGLSRNSLKRLRRHLESIELDVDQLAGWSDEQLYHHLDIKPFNGFRLKACPDWNWVHAEMRNPCVTLELLWREWRATEPDGIAYSQFTASYRSFLQQQPLAMRQLHQPGDKLFLDFSGKTMPVYLDDQSEPRQAQIFVGVLGYSSYTFACAVWSQKIEDWMHCHVQAFNFFAGVPRLLVPDNLKAAVIKHGKDEVQLNLIYQQLAHHYQAIILPARPRKPKDKGKVEAGVKLVQRWLLAALRHRRFFSLAELNQVILELLPAFNQRPFKRQPGSSRHSLFVEVDQPALQPLPAHTYEHADWRFKVRVRSDYLVEYDNHHYSVPSRLVQQQVDVRATGQVVEVFHNHLRVSSHARQYISGISVQPEHRPPNHQYYADSEPAALLAWGERVGPALLRHLQYHLTERADVANGHKAASALRKEARLHGDARLEEACAYALTIKTFALKSLQSILREQPDKRPGLKALPSSTPAHENLRGAHYFADEKDHSTC</sequence>
<dbReference type="InterPro" id="IPR054353">
    <property type="entry name" value="IstA-like_C"/>
</dbReference>
<dbReference type="InterPro" id="IPR012337">
    <property type="entry name" value="RNaseH-like_sf"/>
</dbReference>
<dbReference type="PROSITE" id="PS50994">
    <property type="entry name" value="INTEGRASE"/>
    <property type="match status" value="1"/>
</dbReference>
<evidence type="ECO:0000313" key="4">
    <source>
        <dbReference type="EMBL" id="MBJ2259935.1"/>
    </source>
</evidence>
<dbReference type="GO" id="GO:0015074">
    <property type="term" value="P:DNA integration"/>
    <property type="evidence" value="ECO:0007669"/>
    <property type="project" value="InterPro"/>
</dbReference>
<comment type="similarity">
    <text evidence="1">Belongs to the transposase IS21/IS408/IS1162 family.</text>
</comment>
<dbReference type="SUPFAM" id="SSF53098">
    <property type="entry name" value="Ribonuclease H-like"/>
    <property type="match status" value="1"/>
</dbReference>
<dbReference type="EMBL" id="JAEKCZ010000041">
    <property type="protein sequence ID" value="MBJ2259935.1"/>
    <property type="molecule type" value="Genomic_DNA"/>
</dbReference>
<reference evidence="4" key="1">
    <citation type="submission" date="2020-12" db="EMBL/GenBank/DDBJ databases">
        <title>Antibiotic resistance and phylogeny of Pseudomonas spp. isolated over three decades from chicken meat in the Norwegian food chain.</title>
        <authorList>
            <person name="Moen B."/>
        </authorList>
    </citation>
    <scope>NUCLEOTIDE SEQUENCE</scope>
    <source>
        <strain evidence="4">MF6762</strain>
    </source>
</reference>
<dbReference type="InterPro" id="IPR001584">
    <property type="entry name" value="Integrase_cat-core"/>
</dbReference>
<dbReference type="PANTHER" id="PTHR35004:SF8">
    <property type="entry name" value="TRANSPOSASE RV3428C-RELATED"/>
    <property type="match status" value="1"/>
</dbReference>
<dbReference type="AlphaFoldDB" id="A0A8I1KAZ0"/>
<evidence type="ECO:0000256" key="2">
    <source>
        <dbReference type="SAM" id="MobiDB-lite"/>
    </source>
</evidence>